<proteinExistence type="predicted"/>
<feature type="transmembrane region" description="Helical" evidence="1">
    <location>
        <begin position="131"/>
        <end position="149"/>
    </location>
</feature>
<feature type="transmembrane region" description="Helical" evidence="1">
    <location>
        <begin position="373"/>
        <end position="393"/>
    </location>
</feature>
<feature type="transmembrane region" description="Helical" evidence="1">
    <location>
        <begin position="181"/>
        <end position="197"/>
    </location>
</feature>
<dbReference type="Proteomes" id="UP000219522">
    <property type="component" value="Unassembled WGS sequence"/>
</dbReference>
<name>A0A7Z7IA37_9BURK</name>
<keyword evidence="3" id="KW-1185">Reference proteome</keyword>
<feature type="transmembrane region" description="Helical" evidence="1">
    <location>
        <begin position="231"/>
        <end position="250"/>
    </location>
</feature>
<feature type="transmembrane region" description="Helical" evidence="1">
    <location>
        <begin position="155"/>
        <end position="174"/>
    </location>
</feature>
<feature type="transmembrane region" description="Helical" evidence="1">
    <location>
        <begin position="203"/>
        <end position="224"/>
    </location>
</feature>
<feature type="transmembrane region" description="Helical" evidence="1">
    <location>
        <begin position="299"/>
        <end position="315"/>
    </location>
</feature>
<dbReference type="AlphaFoldDB" id="A0A7Z7IA37"/>
<feature type="transmembrane region" description="Helical" evidence="1">
    <location>
        <begin position="322"/>
        <end position="340"/>
    </location>
</feature>
<feature type="transmembrane region" description="Helical" evidence="1">
    <location>
        <begin position="346"/>
        <end position="366"/>
    </location>
</feature>
<comment type="caution">
    <text evidence="2">The sequence shown here is derived from an EMBL/GenBank/DDBJ whole genome shotgun (WGS) entry which is preliminary data.</text>
</comment>
<dbReference type="EMBL" id="OCSU01000002">
    <property type="protein sequence ID" value="SOE82080.1"/>
    <property type="molecule type" value="Genomic_DNA"/>
</dbReference>
<sequence length="513" mass="57456">MASTTPHTRPVVTAIAFLAALLALAYGTYIAIRYSGNHLLVRAFSFRETQTALTSYWACRDGFKLAYDTPVAGYPWSIPFEFPLFQWIVSLISCPLGFDLERVGQLVSWTFLIACALPSARICKSLFSDRWPVYFAAFCAIFFSAPLHLFFGHAFLMETAALFFTLGFIAYTISLIQGDRTMRTAVIAGVYLTLAILQKSTTVLPLVPIFGFWLLAVGWGEIMADKARARVLWAGVVAIVIPFLIGVLWAKYSDVVKDDNVFGSQLTSKALMTWNFGGDRLDWKLWLWVIWLRNFDRNLGGWLGIGIVLGGLALLDWKHRKAIVAGVVLFLLYFMVFTNLQYVHEYYQISNEVFAIFAVTVALAGAMVSSNRVLSAAGVVALVALATVNIQTFRTGENFQSMRAEHGPSDPVLASAYFIRDNTDPEKPIVVYGDEWSSEFPLYSQRKAFVVMQYFKEYDAVVANPAKYFNGQEPSAVLVCRDARTPEFEEKVKSGFKSTTMKRLELCDIFLKG</sequence>
<feature type="transmembrane region" description="Helical" evidence="1">
    <location>
        <begin position="12"/>
        <end position="32"/>
    </location>
</feature>
<keyword evidence="1" id="KW-0472">Membrane</keyword>
<protein>
    <recommendedName>
        <fullName evidence="4">Glycosyltransferase RgtA/B/C/D-like domain-containing protein</fullName>
    </recommendedName>
</protein>
<dbReference type="RefSeq" id="WP_097190392.1">
    <property type="nucleotide sequence ID" value="NZ_OCSU01000002.1"/>
</dbReference>
<evidence type="ECO:0000313" key="2">
    <source>
        <dbReference type="EMBL" id="SOE82080.1"/>
    </source>
</evidence>
<keyword evidence="1" id="KW-1133">Transmembrane helix</keyword>
<evidence type="ECO:0000256" key="1">
    <source>
        <dbReference type="SAM" id="Phobius"/>
    </source>
</evidence>
<reference evidence="2 3" key="1">
    <citation type="submission" date="2017-09" db="EMBL/GenBank/DDBJ databases">
        <authorList>
            <person name="Varghese N."/>
            <person name="Submissions S."/>
        </authorList>
    </citation>
    <scope>NUCLEOTIDE SEQUENCE [LARGE SCALE GENOMIC DNA]</scope>
    <source>
        <strain evidence="2 3">OK806</strain>
    </source>
</reference>
<evidence type="ECO:0000313" key="3">
    <source>
        <dbReference type="Proteomes" id="UP000219522"/>
    </source>
</evidence>
<keyword evidence="1" id="KW-0812">Transmembrane</keyword>
<organism evidence="2 3">
    <name type="scientific">Caballeronia arationis</name>
    <dbReference type="NCBI Taxonomy" id="1777142"/>
    <lineage>
        <taxon>Bacteria</taxon>
        <taxon>Pseudomonadati</taxon>
        <taxon>Pseudomonadota</taxon>
        <taxon>Betaproteobacteria</taxon>
        <taxon>Burkholderiales</taxon>
        <taxon>Burkholderiaceae</taxon>
        <taxon>Caballeronia</taxon>
    </lineage>
</organism>
<evidence type="ECO:0008006" key="4">
    <source>
        <dbReference type="Google" id="ProtNLM"/>
    </source>
</evidence>
<gene>
    <name evidence="2" type="ORF">SAMN05446927_5388</name>
</gene>
<accession>A0A7Z7IA37</accession>